<keyword evidence="4 5" id="KW-0472">Membrane</keyword>
<feature type="transmembrane region" description="Helical" evidence="5">
    <location>
        <begin position="41"/>
        <end position="64"/>
    </location>
</feature>
<dbReference type="Proteomes" id="UP001516464">
    <property type="component" value="Unassembled WGS sequence"/>
</dbReference>
<dbReference type="EMBL" id="SBIQ01000208">
    <property type="protein sequence ID" value="KAF7682642.1"/>
    <property type="molecule type" value="Genomic_DNA"/>
</dbReference>
<accession>A0ABQ7HWW1</accession>
<sequence length="223" mass="26322">MFLFTAKAIGLFLCMYAGSEWSMPKEMIKALEEAKIGRLQFLTIIGLYFTILTLFQGLIINILYKNTRTQSRINRALNNIYSFSMSIVLPLEMIITVFFWILNFINPKLLFHEDMYKRNIHVSAFTNLCLHLFPLILLLLNLLEIDINRCYLHKIVLIKCSLIYYIWIFFVARENKRWPYAFMDKLTNTQHAILYIFSSAVLIIFYEIAAFISNSIKSKLKKE</sequence>
<keyword evidence="7" id="KW-1185">Reference proteome</keyword>
<comment type="caution">
    <text evidence="6">The sequence shown here is derived from an EMBL/GenBank/DDBJ whole genome shotgun (WGS) entry which is preliminary data.</text>
</comment>
<name>A0ABQ7HWW1_9MICR</name>
<evidence type="ECO:0000256" key="1">
    <source>
        <dbReference type="ARBA" id="ARBA00004127"/>
    </source>
</evidence>
<reference evidence="6 7" key="1">
    <citation type="submission" date="2019-01" db="EMBL/GenBank/DDBJ databases">
        <title>Genomes sequencing and comparative genomics of infectious freshwater microsporidia, Cucumispora dikerogammari and Thelohania contejeani.</title>
        <authorList>
            <person name="Cormier A."/>
            <person name="Giraud I."/>
            <person name="Wattier R."/>
            <person name="Teixeira M."/>
            <person name="Grandjean F."/>
            <person name="Rigaud T."/>
            <person name="Cordaux R."/>
        </authorList>
    </citation>
    <scope>NUCLEOTIDE SEQUENCE [LARGE SCALE GENOMIC DNA]</scope>
    <source>
        <strain evidence="6">T1</strain>
        <tissue evidence="6">Spores</tissue>
    </source>
</reference>
<feature type="transmembrane region" description="Helical" evidence="5">
    <location>
        <begin position="76"/>
        <end position="102"/>
    </location>
</feature>
<dbReference type="PANTHER" id="PTHR10989">
    <property type="entry name" value="ANDROGEN-INDUCED PROTEIN 1-RELATED"/>
    <property type="match status" value="1"/>
</dbReference>
<dbReference type="PANTHER" id="PTHR10989:SF16">
    <property type="entry name" value="AT02829P-RELATED"/>
    <property type="match status" value="1"/>
</dbReference>
<comment type="subcellular location">
    <subcellularLocation>
        <location evidence="1">Endomembrane system</location>
        <topology evidence="1">Multi-pass membrane protein</topology>
    </subcellularLocation>
</comment>
<proteinExistence type="predicted"/>
<gene>
    <name evidence="6" type="ORF">TCON_2134</name>
</gene>
<dbReference type="Pfam" id="PF04750">
    <property type="entry name" value="Far-17a_AIG1"/>
    <property type="match status" value="1"/>
</dbReference>
<evidence type="ECO:0000256" key="4">
    <source>
        <dbReference type="ARBA" id="ARBA00023136"/>
    </source>
</evidence>
<organism evidence="6 7">
    <name type="scientific">Astathelohania contejeani</name>
    <dbReference type="NCBI Taxonomy" id="164912"/>
    <lineage>
        <taxon>Eukaryota</taxon>
        <taxon>Fungi</taxon>
        <taxon>Fungi incertae sedis</taxon>
        <taxon>Microsporidia</taxon>
        <taxon>Astathelohaniidae</taxon>
        <taxon>Astathelohania</taxon>
    </lineage>
</organism>
<evidence type="ECO:0000313" key="7">
    <source>
        <dbReference type="Proteomes" id="UP001516464"/>
    </source>
</evidence>
<feature type="transmembrane region" description="Helical" evidence="5">
    <location>
        <begin position="192"/>
        <end position="212"/>
    </location>
</feature>
<evidence type="ECO:0000256" key="5">
    <source>
        <dbReference type="SAM" id="Phobius"/>
    </source>
</evidence>
<protein>
    <recommendedName>
        <fullName evidence="8">FAR-17a/AIG1-like protein</fullName>
    </recommendedName>
</protein>
<keyword evidence="2 5" id="KW-0812">Transmembrane</keyword>
<dbReference type="InterPro" id="IPR006838">
    <property type="entry name" value="ADTRP_AIG1"/>
</dbReference>
<evidence type="ECO:0000256" key="2">
    <source>
        <dbReference type="ARBA" id="ARBA00022692"/>
    </source>
</evidence>
<feature type="transmembrane region" description="Helical" evidence="5">
    <location>
        <begin position="155"/>
        <end position="172"/>
    </location>
</feature>
<evidence type="ECO:0000256" key="3">
    <source>
        <dbReference type="ARBA" id="ARBA00022989"/>
    </source>
</evidence>
<keyword evidence="3 5" id="KW-1133">Transmembrane helix</keyword>
<evidence type="ECO:0008006" key="8">
    <source>
        <dbReference type="Google" id="ProtNLM"/>
    </source>
</evidence>
<evidence type="ECO:0000313" key="6">
    <source>
        <dbReference type="EMBL" id="KAF7682642.1"/>
    </source>
</evidence>
<feature type="transmembrane region" description="Helical" evidence="5">
    <location>
        <begin position="122"/>
        <end position="143"/>
    </location>
</feature>